<comment type="function">
    <text evidence="6">Specifically deaminates adenosine-37 to inosine in tRNA-Ala.</text>
</comment>
<reference evidence="14" key="2">
    <citation type="submission" date="2025-09" db="UniProtKB">
        <authorList>
            <consortium name="Ensembl"/>
        </authorList>
    </citation>
    <scope>IDENTIFICATION</scope>
</reference>
<evidence type="ECO:0000313" key="14">
    <source>
        <dbReference type="Ensembl" id="ENSCABP00000019134.1"/>
    </source>
</evidence>
<dbReference type="Ensembl" id="ENSCABT00000020962.1">
    <property type="protein sequence ID" value="ENSCABP00000019134.1"/>
    <property type="gene ID" value="ENSCABG00000014131.1"/>
</dbReference>
<comment type="cofactor">
    <cofactor evidence="5">
        <name>1D-myo-inositol hexakisphosphate</name>
        <dbReference type="ChEBI" id="CHEBI:58130"/>
    </cofactor>
</comment>
<dbReference type="GeneTree" id="ENSGT00940000157942"/>
<dbReference type="GO" id="GO:0046872">
    <property type="term" value="F:metal ion binding"/>
    <property type="evidence" value="ECO:0007669"/>
    <property type="project" value="UniProtKB-KW"/>
</dbReference>
<dbReference type="Pfam" id="PF02137">
    <property type="entry name" value="A_deamin"/>
    <property type="match status" value="1"/>
</dbReference>
<evidence type="ECO:0000256" key="4">
    <source>
        <dbReference type="ARBA" id="ARBA00022833"/>
    </source>
</evidence>
<dbReference type="AlphaFoldDB" id="A0A8C0ITY4"/>
<evidence type="ECO:0000256" key="8">
    <source>
        <dbReference type="ARBA" id="ARBA00038940"/>
    </source>
</evidence>
<feature type="compositionally biased region" description="Basic and acidic residues" evidence="12">
    <location>
        <begin position="157"/>
        <end position="169"/>
    </location>
</feature>
<evidence type="ECO:0000256" key="9">
    <source>
        <dbReference type="ARBA" id="ARBA00040502"/>
    </source>
</evidence>
<dbReference type="GO" id="GO:0043829">
    <property type="term" value="F:tRNA-specific adenosine-37 deaminase activity"/>
    <property type="evidence" value="ECO:0007669"/>
    <property type="project" value="UniProtKB-EC"/>
</dbReference>
<evidence type="ECO:0000259" key="13">
    <source>
        <dbReference type="PROSITE" id="PS50141"/>
    </source>
</evidence>
<evidence type="ECO:0000313" key="15">
    <source>
        <dbReference type="Proteomes" id="UP000694404"/>
    </source>
</evidence>
<evidence type="ECO:0000256" key="10">
    <source>
        <dbReference type="ARBA" id="ARBA00041760"/>
    </source>
</evidence>
<keyword evidence="4" id="KW-0862">Zinc</keyword>
<keyword evidence="1" id="KW-0819">tRNA processing</keyword>
<comment type="similarity">
    <text evidence="7">Belongs to the ADAT1 family.</text>
</comment>
<dbReference type="SMART" id="SM00552">
    <property type="entry name" value="ADEAMc"/>
    <property type="match status" value="1"/>
</dbReference>
<protein>
    <recommendedName>
        <fullName evidence="9">tRNA-specific adenosine deaminase 1</fullName>
        <ecNumber evidence="8">3.5.4.34</ecNumber>
    </recommendedName>
    <alternativeName>
        <fullName evidence="10">tRNA-specific adenosine-37 deaminase</fullName>
    </alternativeName>
</protein>
<evidence type="ECO:0000256" key="1">
    <source>
        <dbReference type="ARBA" id="ARBA00022694"/>
    </source>
</evidence>
<keyword evidence="15" id="KW-1185">Reference proteome</keyword>
<gene>
    <name evidence="14" type="primary">ADAT1</name>
</gene>
<comment type="catalytic activity">
    <reaction evidence="11">
        <text>adenosine(37) in tRNA(Ala) + H2O + H(+) = inosine(37) in tRNA(Ala) + NH4(+)</text>
        <dbReference type="Rhea" id="RHEA:50968"/>
        <dbReference type="Rhea" id="RHEA-COMP:12855"/>
        <dbReference type="Rhea" id="RHEA-COMP:12856"/>
        <dbReference type="ChEBI" id="CHEBI:15377"/>
        <dbReference type="ChEBI" id="CHEBI:15378"/>
        <dbReference type="ChEBI" id="CHEBI:28938"/>
        <dbReference type="ChEBI" id="CHEBI:74411"/>
        <dbReference type="ChEBI" id="CHEBI:82852"/>
        <dbReference type="EC" id="3.5.4.34"/>
    </reaction>
</comment>
<dbReference type="InterPro" id="IPR002466">
    <property type="entry name" value="A_deamin"/>
</dbReference>
<evidence type="ECO:0000256" key="7">
    <source>
        <dbReference type="ARBA" id="ARBA00038326"/>
    </source>
</evidence>
<dbReference type="PANTHER" id="PTHR46516">
    <property type="entry name" value="TRNA-SPECIFIC ADENOSINE DEAMINASE 1"/>
    <property type="match status" value="1"/>
</dbReference>
<evidence type="ECO:0000256" key="2">
    <source>
        <dbReference type="ARBA" id="ARBA00022723"/>
    </source>
</evidence>
<keyword evidence="2" id="KW-0479">Metal-binding</keyword>
<dbReference type="PANTHER" id="PTHR46516:SF1">
    <property type="entry name" value="TRNA-SPECIFIC ADENOSINE DEAMINASE 1"/>
    <property type="match status" value="1"/>
</dbReference>
<evidence type="ECO:0000256" key="12">
    <source>
        <dbReference type="SAM" id="MobiDB-lite"/>
    </source>
</evidence>
<organism evidence="14 15">
    <name type="scientific">Chelonoidis abingdonii</name>
    <name type="common">Abingdon island giant tortoise</name>
    <name type="synonym">Testudo abingdonii</name>
    <dbReference type="NCBI Taxonomy" id="106734"/>
    <lineage>
        <taxon>Eukaryota</taxon>
        <taxon>Metazoa</taxon>
        <taxon>Chordata</taxon>
        <taxon>Craniata</taxon>
        <taxon>Vertebrata</taxon>
        <taxon>Euteleostomi</taxon>
        <taxon>Archelosauria</taxon>
        <taxon>Testudinata</taxon>
        <taxon>Testudines</taxon>
        <taxon>Cryptodira</taxon>
        <taxon>Durocryptodira</taxon>
        <taxon>Testudinoidea</taxon>
        <taxon>Testudinidae</taxon>
        <taxon>Chelonoidis</taxon>
    </lineage>
</organism>
<dbReference type="PROSITE" id="PS50141">
    <property type="entry name" value="A_DEAMIN_EDITASE"/>
    <property type="match status" value="1"/>
</dbReference>
<feature type="domain" description="A to I editase" evidence="13">
    <location>
        <begin position="37"/>
        <end position="481"/>
    </location>
</feature>
<sequence length="482" mass="53714">TSTPLIHKSVVISSAALHSTEVKLAVFSFLVTKEVVAMGTGTKCIGHTRMRKTGDILNDSHAEVIAKRSFQRYLIHQLWLAVSHQQGSIFSPGTEIGKWKLKPHITFIFFCSHTPCGDASIIPMTKPEDQPCELVSRKDPTSHSADFSGNHDPVGPENKRKTEETASDHVTKRMKTVISDSACEVTERIAVQYVPGNQQNVQDTDTSRSEFITDGQREILTCAKETGLIGATVIDVYRTGAKCVLGERDDARRPGVEYHHVGLLRVKPGRGDRTCSMSCSDKLARWNVLGCQGALLMHFLQHPVYLSAIVVGKCPYSQEVMQRAVIERCQHMSFLPDGFHVQEVKMLQSNLQFKHSHHAIQTAHANGKAKLVPCGAAISWSAVPEQPLDVTSNGFKQGTTKKGIGSRQTRSRICKVELFHVFQRLMASISQENLPESLREKKLETYCEYKEAAANYQEAWKVLRSQALGAWVKNTKDYLQFT</sequence>
<reference evidence="14" key="1">
    <citation type="submission" date="2025-08" db="UniProtKB">
        <authorList>
            <consortium name="Ensembl"/>
        </authorList>
    </citation>
    <scope>IDENTIFICATION</scope>
</reference>
<dbReference type="Proteomes" id="UP000694404">
    <property type="component" value="Unplaced"/>
</dbReference>
<evidence type="ECO:0000256" key="6">
    <source>
        <dbReference type="ARBA" id="ARBA00037784"/>
    </source>
</evidence>
<evidence type="ECO:0000256" key="3">
    <source>
        <dbReference type="ARBA" id="ARBA00022801"/>
    </source>
</evidence>
<feature type="region of interest" description="Disordered" evidence="12">
    <location>
        <begin position="130"/>
        <end position="169"/>
    </location>
</feature>
<keyword evidence="3" id="KW-0378">Hydrolase</keyword>
<dbReference type="GO" id="GO:0008033">
    <property type="term" value="P:tRNA processing"/>
    <property type="evidence" value="ECO:0007669"/>
    <property type="project" value="UniProtKB-KW"/>
</dbReference>
<proteinExistence type="inferred from homology"/>
<evidence type="ECO:0000256" key="11">
    <source>
        <dbReference type="ARBA" id="ARBA00047635"/>
    </source>
</evidence>
<evidence type="ECO:0000256" key="5">
    <source>
        <dbReference type="ARBA" id="ARBA00037026"/>
    </source>
</evidence>
<accession>A0A8C0ITY4</accession>
<dbReference type="GO" id="GO:0003723">
    <property type="term" value="F:RNA binding"/>
    <property type="evidence" value="ECO:0007669"/>
    <property type="project" value="Ensembl"/>
</dbReference>
<dbReference type="OMA" id="YQLAWRQ"/>
<dbReference type="EC" id="3.5.4.34" evidence="8"/>
<name>A0A8C0ITY4_CHEAB</name>